<proteinExistence type="predicted"/>
<accession>A0A158PBR9</accession>
<dbReference type="Gene3D" id="1.10.1450.10">
    <property type="entry name" value="Tetraspanin"/>
    <property type="match status" value="1"/>
</dbReference>
<keyword evidence="2 5" id="KW-0812">Transmembrane</keyword>
<dbReference type="WBParaSite" id="ACAC_0001134901-mRNA-1">
    <property type="protein sequence ID" value="ACAC_0001134901-mRNA-1"/>
    <property type="gene ID" value="ACAC_0001134901"/>
</dbReference>
<dbReference type="InterPro" id="IPR018499">
    <property type="entry name" value="Tetraspanin/Peripherin"/>
</dbReference>
<evidence type="ECO:0000256" key="4">
    <source>
        <dbReference type="ARBA" id="ARBA00023136"/>
    </source>
</evidence>
<dbReference type="GO" id="GO:0005886">
    <property type="term" value="C:plasma membrane"/>
    <property type="evidence" value="ECO:0007669"/>
    <property type="project" value="TreeGrafter"/>
</dbReference>
<keyword evidence="3 5" id="KW-1133">Transmembrane helix</keyword>
<dbReference type="Proteomes" id="UP000035642">
    <property type="component" value="Unassembled WGS sequence"/>
</dbReference>
<dbReference type="PANTHER" id="PTHR19282">
    <property type="entry name" value="TETRASPANIN"/>
    <property type="match status" value="1"/>
</dbReference>
<keyword evidence="4 5" id="KW-0472">Membrane</keyword>
<protein>
    <submittedName>
        <fullName evidence="7">Tetraspanin</fullName>
    </submittedName>
</protein>
<evidence type="ECO:0000256" key="1">
    <source>
        <dbReference type="ARBA" id="ARBA00004141"/>
    </source>
</evidence>
<evidence type="ECO:0000313" key="7">
    <source>
        <dbReference type="WBParaSite" id="ACAC_0001134901-mRNA-1"/>
    </source>
</evidence>
<reference evidence="7" key="2">
    <citation type="submission" date="2016-04" db="UniProtKB">
        <authorList>
            <consortium name="WormBaseParasite"/>
        </authorList>
    </citation>
    <scope>IDENTIFICATION</scope>
</reference>
<organism evidence="6 7">
    <name type="scientific">Angiostrongylus cantonensis</name>
    <name type="common">Rat lungworm</name>
    <dbReference type="NCBI Taxonomy" id="6313"/>
    <lineage>
        <taxon>Eukaryota</taxon>
        <taxon>Metazoa</taxon>
        <taxon>Ecdysozoa</taxon>
        <taxon>Nematoda</taxon>
        <taxon>Chromadorea</taxon>
        <taxon>Rhabditida</taxon>
        <taxon>Rhabditina</taxon>
        <taxon>Rhabditomorpha</taxon>
        <taxon>Strongyloidea</taxon>
        <taxon>Metastrongylidae</taxon>
        <taxon>Angiostrongylus</taxon>
    </lineage>
</organism>
<evidence type="ECO:0000313" key="6">
    <source>
        <dbReference type="Proteomes" id="UP000035642"/>
    </source>
</evidence>
<dbReference type="SUPFAM" id="SSF48652">
    <property type="entry name" value="Tetraspanin"/>
    <property type="match status" value="2"/>
</dbReference>
<dbReference type="AlphaFoldDB" id="A0A158PBR9"/>
<feature type="transmembrane region" description="Helical" evidence="5">
    <location>
        <begin position="12"/>
        <end position="37"/>
    </location>
</feature>
<dbReference type="Pfam" id="PF00335">
    <property type="entry name" value="Tetraspanin"/>
    <property type="match status" value="2"/>
</dbReference>
<dbReference type="InterPro" id="IPR008952">
    <property type="entry name" value="Tetraspanin_EC2_sf"/>
</dbReference>
<evidence type="ECO:0000256" key="3">
    <source>
        <dbReference type="ARBA" id="ARBA00022989"/>
    </source>
</evidence>
<evidence type="ECO:0000256" key="5">
    <source>
        <dbReference type="SAM" id="Phobius"/>
    </source>
</evidence>
<name>A0A158PBR9_ANGCA</name>
<comment type="subcellular location">
    <subcellularLocation>
        <location evidence="1">Membrane</location>
        <topology evidence="1">Multi-pass membrane protein</topology>
    </subcellularLocation>
</comment>
<feature type="transmembrane region" description="Helical" evidence="5">
    <location>
        <begin position="57"/>
        <end position="80"/>
    </location>
</feature>
<evidence type="ECO:0000256" key="2">
    <source>
        <dbReference type="ARBA" id="ARBA00022692"/>
    </source>
</evidence>
<dbReference type="STRING" id="6313.A0A158PBR9"/>
<keyword evidence="6" id="KW-1185">Reference proteome</keyword>
<reference evidence="6" key="1">
    <citation type="submission" date="2012-09" db="EMBL/GenBank/DDBJ databases">
        <authorList>
            <person name="Martin A.A."/>
        </authorList>
    </citation>
    <scope>NUCLEOTIDE SEQUENCE</scope>
</reference>
<dbReference type="PANTHER" id="PTHR19282:SF555">
    <property type="entry name" value="TETRASPANIN-2A"/>
    <property type="match status" value="1"/>
</dbReference>
<sequence>MTIRRTGGDGAKVWLMIYMLLFWTSGLALLFVGLWMLLDPKRNYILHLVDLSEDDPLLFMLCLFVLFLADVSIGTLALVFRNKFANGQLTVYMKNLTLNRYNRDAWVKPLIDTIQFYLYSPDSKFEEYLQNLIKFSYGVSMEVEESRKITKMIDKLQFYEECCGVNSGDDYLASRWAAAVAADPIYEFEDPPLVPPSCCRQLIGSSALNPIAKSMARCQQSNTNRNWRHTTQQCCGSIGPRDYYNSFWFITNTDRGTRSFVPPSCCRQSQAGRAWSPLPIDPMCTLYYYDSQAFTSTVYNIGCHEKLLRWLDEQTYIFAGVGFGFAALMVGH</sequence>